<feature type="region of interest" description="Disordered" evidence="1">
    <location>
        <begin position="97"/>
        <end position="119"/>
    </location>
</feature>
<dbReference type="Proteomes" id="UP000196878">
    <property type="component" value="Unassembled WGS sequence"/>
</dbReference>
<keyword evidence="3" id="KW-1185">Reference proteome</keyword>
<sequence length="199" mass="21043">MWCRFLRSDMTAAGVGPLARNGGQPGRAMGGRTVPCAATGATICEREEQAVPAHAGMSRATRGWTRAQQLEKARRLEEGWAGMIRRVMGRRAGLRVAGHRGTGGSEMGRRGAGRTASAPLGWPTVVGSSAVQTVSSPHVLRQFCRQVGWTRDGLCVRPLPKGLPQGSGCSARRAGRGPMAGRIECPSLLKVSDAVPCRC</sequence>
<evidence type="ECO:0000256" key="1">
    <source>
        <dbReference type="SAM" id="MobiDB-lite"/>
    </source>
</evidence>
<dbReference type="AlphaFoldDB" id="A0A212AA46"/>
<gene>
    <name evidence="2" type="ORF">CDV49_12810</name>
</gene>
<accession>A0A212AA46</accession>
<organism evidence="2 3">
    <name type="scientific">Haematobacter genomosp. 1</name>
    <dbReference type="NCBI Taxonomy" id="366618"/>
    <lineage>
        <taxon>Bacteria</taxon>
        <taxon>Pseudomonadati</taxon>
        <taxon>Pseudomonadota</taxon>
        <taxon>Alphaproteobacteria</taxon>
        <taxon>Rhodobacterales</taxon>
        <taxon>Paracoccaceae</taxon>
        <taxon>Haematobacter</taxon>
    </lineage>
</organism>
<evidence type="ECO:0000313" key="2">
    <source>
        <dbReference type="EMBL" id="OWJ77025.1"/>
    </source>
</evidence>
<evidence type="ECO:0000313" key="3">
    <source>
        <dbReference type="Proteomes" id="UP000196878"/>
    </source>
</evidence>
<comment type="caution">
    <text evidence="2">The sequence shown here is derived from an EMBL/GenBank/DDBJ whole genome shotgun (WGS) entry which is preliminary data.</text>
</comment>
<dbReference type="EMBL" id="NIPW01000024">
    <property type="protein sequence ID" value="OWJ77025.1"/>
    <property type="molecule type" value="Genomic_DNA"/>
</dbReference>
<name>A0A212AA46_9RHOB</name>
<proteinExistence type="predicted"/>
<reference evidence="2 3" key="1">
    <citation type="submission" date="2016-12" db="EMBL/GenBank/DDBJ databases">
        <title>Comparison of Traditional DNA-DNA Hybridization with In Silico Genomic Analysis.</title>
        <authorList>
            <person name="Nicholson A.C."/>
            <person name="Humrighouse B.W."/>
            <person name="Graziano J."/>
            <person name="Lasker B."/>
            <person name="Whitney A.M."/>
            <person name="Mcquiston J.R."/>
        </authorList>
    </citation>
    <scope>NUCLEOTIDE SEQUENCE [LARGE SCALE GENOMIC DNA]</scope>
    <source>
        <strain evidence="2 3">H2240</strain>
    </source>
</reference>
<protein>
    <submittedName>
        <fullName evidence="2">Uncharacterized protein</fullName>
    </submittedName>
</protein>